<dbReference type="InterPro" id="IPR013974">
    <property type="entry name" value="SAF"/>
</dbReference>
<organism evidence="6 7">
    <name type="scientific">Pseudorhodoferax soli</name>
    <dbReference type="NCBI Taxonomy" id="545864"/>
    <lineage>
        <taxon>Bacteria</taxon>
        <taxon>Pseudomonadati</taxon>
        <taxon>Pseudomonadota</taxon>
        <taxon>Betaproteobacteria</taxon>
        <taxon>Burkholderiales</taxon>
        <taxon>Comamonadaceae</taxon>
    </lineage>
</organism>
<evidence type="ECO:0000313" key="7">
    <source>
        <dbReference type="Proteomes" id="UP000252884"/>
    </source>
</evidence>
<dbReference type="OrthoDB" id="8561436at2"/>
<dbReference type="PANTHER" id="PTHR36307">
    <property type="entry name" value="FLAGELLA BASAL BODY P-RING FORMATION PROTEIN FLGA"/>
    <property type="match status" value="1"/>
</dbReference>
<dbReference type="CDD" id="cd11614">
    <property type="entry name" value="SAF_CpaB_FlgA_like"/>
    <property type="match status" value="1"/>
</dbReference>
<keyword evidence="2 4" id="KW-0732">Signal</keyword>
<dbReference type="Pfam" id="PF13144">
    <property type="entry name" value="ChapFlgA"/>
    <property type="match status" value="1"/>
</dbReference>
<name>A0A368XHX0_9BURK</name>
<evidence type="ECO:0000256" key="1">
    <source>
        <dbReference type="ARBA" id="ARBA00004418"/>
    </source>
</evidence>
<protein>
    <recommendedName>
        <fullName evidence="4">Flagella basal body P-ring formation protein FlgA</fullName>
    </recommendedName>
</protein>
<feature type="chain" id="PRO_5016477349" description="Flagella basal body P-ring formation protein FlgA" evidence="4">
    <location>
        <begin position="25"/>
        <end position="233"/>
    </location>
</feature>
<dbReference type="Pfam" id="PF17656">
    <property type="entry name" value="ChapFlgA_N"/>
    <property type="match status" value="1"/>
</dbReference>
<keyword evidence="6" id="KW-0969">Cilium</keyword>
<feature type="signal peptide" evidence="4">
    <location>
        <begin position="1"/>
        <end position="24"/>
    </location>
</feature>
<dbReference type="SMART" id="SM00858">
    <property type="entry name" value="SAF"/>
    <property type="match status" value="1"/>
</dbReference>
<feature type="domain" description="SAF" evidence="5">
    <location>
        <begin position="109"/>
        <end position="171"/>
    </location>
</feature>
<evidence type="ECO:0000256" key="3">
    <source>
        <dbReference type="ARBA" id="ARBA00022764"/>
    </source>
</evidence>
<accession>A0A368XHX0</accession>
<reference evidence="6 7" key="1">
    <citation type="submission" date="2018-07" db="EMBL/GenBank/DDBJ databases">
        <title>Genomic Encyclopedia of Type Strains, Phase IV (KMG-IV): sequencing the most valuable type-strain genomes for metagenomic binning, comparative biology and taxonomic classification.</title>
        <authorList>
            <person name="Goeker M."/>
        </authorList>
    </citation>
    <scope>NUCLEOTIDE SEQUENCE [LARGE SCALE GENOMIC DNA]</scope>
    <source>
        <strain evidence="6 7">DSM 21634</strain>
    </source>
</reference>
<dbReference type="AlphaFoldDB" id="A0A368XHX0"/>
<comment type="function">
    <text evidence="4">Involved in the assembly process of the P-ring formation. It may associate with FlgF on the rod constituting a structure essential for the P-ring assembly or may act as a modulator protein for the P-ring assembly.</text>
</comment>
<dbReference type="InterPro" id="IPR041231">
    <property type="entry name" value="FlgA_N"/>
</dbReference>
<dbReference type="EMBL" id="QPJK01000009">
    <property type="protein sequence ID" value="RCW67590.1"/>
    <property type="molecule type" value="Genomic_DNA"/>
</dbReference>
<gene>
    <name evidence="6" type="ORF">DES41_109313</name>
</gene>
<dbReference type="RefSeq" id="WP_114471082.1">
    <property type="nucleotide sequence ID" value="NZ_QPJK01000009.1"/>
</dbReference>
<dbReference type="InterPro" id="IPR017585">
    <property type="entry name" value="SAF_FlgA"/>
</dbReference>
<comment type="subcellular location">
    <subcellularLocation>
        <location evidence="1 4">Periplasm</location>
    </subcellularLocation>
</comment>
<keyword evidence="6" id="KW-0282">Flagellum</keyword>
<dbReference type="PANTHER" id="PTHR36307:SF1">
    <property type="entry name" value="FLAGELLA BASAL BODY P-RING FORMATION PROTEIN FLGA"/>
    <property type="match status" value="1"/>
</dbReference>
<dbReference type="NCBIfam" id="TIGR03170">
    <property type="entry name" value="flgA_cterm"/>
    <property type="match status" value="1"/>
</dbReference>
<evidence type="ECO:0000313" key="6">
    <source>
        <dbReference type="EMBL" id="RCW67590.1"/>
    </source>
</evidence>
<dbReference type="Proteomes" id="UP000252884">
    <property type="component" value="Unassembled WGS sequence"/>
</dbReference>
<keyword evidence="7" id="KW-1185">Reference proteome</keyword>
<keyword evidence="3 4" id="KW-0574">Periplasm</keyword>
<dbReference type="Gene3D" id="3.90.1210.10">
    <property type="entry name" value="Antifreeze-like/N-acetylneuraminic acid synthase C-terminal domain"/>
    <property type="match status" value="1"/>
</dbReference>
<dbReference type="GO" id="GO:0042597">
    <property type="term" value="C:periplasmic space"/>
    <property type="evidence" value="ECO:0007669"/>
    <property type="project" value="UniProtKB-SubCell"/>
</dbReference>
<dbReference type="InterPro" id="IPR039246">
    <property type="entry name" value="Flagellar_FlgA"/>
</dbReference>
<evidence type="ECO:0000256" key="2">
    <source>
        <dbReference type="ARBA" id="ARBA00022729"/>
    </source>
</evidence>
<dbReference type="Gene3D" id="2.30.30.760">
    <property type="match status" value="1"/>
</dbReference>
<evidence type="ECO:0000256" key="4">
    <source>
        <dbReference type="RuleBase" id="RU362063"/>
    </source>
</evidence>
<evidence type="ECO:0000259" key="5">
    <source>
        <dbReference type="SMART" id="SM00858"/>
    </source>
</evidence>
<proteinExistence type="inferred from homology"/>
<comment type="similarity">
    <text evidence="4">Belongs to the FlgA family.</text>
</comment>
<keyword evidence="6" id="KW-0966">Cell projection</keyword>
<keyword evidence="4" id="KW-1005">Bacterial flagellum biogenesis</keyword>
<dbReference type="GO" id="GO:0044780">
    <property type="term" value="P:bacterial-type flagellum assembly"/>
    <property type="evidence" value="ECO:0007669"/>
    <property type="project" value="InterPro"/>
</dbReference>
<comment type="caution">
    <text evidence="6">The sequence shown here is derived from an EMBL/GenBank/DDBJ whole genome shotgun (WGS) entry which is preliminary data.</text>
</comment>
<sequence length="233" mass="24908">MGFAQRLRQCALPLAAALCAPAWAQYEQVSQQWVDQALAQLPADAKGPLRMEVSVGALDSRLKLAPCAQVEPYLPPNTRLWGRTRLGLRCVDGATRWSVFLPITVKAFGPAWMLRGPVAQGAVLTAADAEQGEVDWAEDRSPVLADPALWVGQIATRSYMPGQAIRQSMVRAPLAFQAGAQVRVVAQGSGFSISSDGQALSVGVIGQAARVRMDNGRILTGTVLDARTVELSM</sequence>